<dbReference type="InterPro" id="IPR045863">
    <property type="entry name" value="CorA_TM1_TM2"/>
</dbReference>
<evidence type="ECO:0000313" key="6">
    <source>
        <dbReference type="EMBL" id="CAG8313000.1"/>
    </source>
</evidence>
<dbReference type="EMBL" id="CAJVPD010000097">
    <property type="protein sequence ID" value="CAG8313000.1"/>
    <property type="molecule type" value="Genomic_DNA"/>
</dbReference>
<dbReference type="Gene3D" id="1.20.58.340">
    <property type="entry name" value="Magnesium transport protein CorA, transmembrane region"/>
    <property type="match status" value="1"/>
</dbReference>
<organism evidence="6 7">
    <name type="scientific">Penicillium salamii</name>
    <dbReference type="NCBI Taxonomy" id="1612424"/>
    <lineage>
        <taxon>Eukaryota</taxon>
        <taxon>Fungi</taxon>
        <taxon>Dikarya</taxon>
        <taxon>Ascomycota</taxon>
        <taxon>Pezizomycotina</taxon>
        <taxon>Eurotiomycetes</taxon>
        <taxon>Eurotiomycetidae</taxon>
        <taxon>Eurotiales</taxon>
        <taxon>Aspergillaceae</taxon>
        <taxon>Penicillium</taxon>
    </lineage>
</organism>
<dbReference type="OrthoDB" id="10061782at2759"/>
<feature type="transmembrane region" description="Helical" evidence="5">
    <location>
        <begin position="201"/>
        <end position="225"/>
    </location>
</feature>
<dbReference type="AlphaFoldDB" id="A0A9W4IIN7"/>
<evidence type="ECO:0000256" key="5">
    <source>
        <dbReference type="SAM" id="Phobius"/>
    </source>
</evidence>
<gene>
    <name evidence="6" type="ORF">PSALAMII_LOCUS2107</name>
</gene>
<evidence type="ECO:0000256" key="4">
    <source>
        <dbReference type="ARBA" id="ARBA00023136"/>
    </source>
</evidence>
<evidence type="ECO:0000313" key="7">
    <source>
        <dbReference type="Proteomes" id="UP001152592"/>
    </source>
</evidence>
<evidence type="ECO:0000256" key="1">
    <source>
        <dbReference type="ARBA" id="ARBA00004141"/>
    </source>
</evidence>
<comment type="subcellular location">
    <subcellularLocation>
        <location evidence="1">Membrane</location>
        <topology evidence="1">Multi-pass membrane protein</topology>
    </subcellularLocation>
</comment>
<name>A0A9W4IIN7_9EURO</name>
<dbReference type="SUPFAM" id="SSF144083">
    <property type="entry name" value="Magnesium transport protein CorA, transmembrane region"/>
    <property type="match status" value="1"/>
</dbReference>
<dbReference type="GO" id="GO:0016020">
    <property type="term" value="C:membrane"/>
    <property type="evidence" value="ECO:0007669"/>
    <property type="project" value="UniProtKB-SubCell"/>
</dbReference>
<comment type="caution">
    <text evidence="6">The sequence shown here is derived from an EMBL/GenBank/DDBJ whole genome shotgun (WGS) entry which is preliminary data.</text>
</comment>
<dbReference type="Proteomes" id="UP001152592">
    <property type="component" value="Unassembled WGS sequence"/>
</dbReference>
<keyword evidence="2 5" id="KW-0812">Transmembrane</keyword>
<keyword evidence="4 5" id="KW-0472">Membrane</keyword>
<sequence length="282" mass="32964">MSYHWSKINLFTRWSEATRQTGILLFDPIHEDSTPLFNPNLAQLDDPFWMYIDILGEVVRFQEDSVWSIRNHVRDIEEVKRPADKKPKPNYRQLHDIARHAIHVTETLNVAAKNIEHIVKQHEIYADIQANPRPRSHQHISRRLAFFQSYIGSLQHRSMSNQLRLQNEIQLAFNIVAQHDTSVTVDISQAARSDSATMKTLAFITTTFLPPTFLCAVFSMSFFHYDLESGWGVSDKLWIYWACTIPTIAASTLLWYFWPKLCPDQSYVARKKEEIMELPKFI</sequence>
<keyword evidence="3 5" id="KW-1133">Transmembrane helix</keyword>
<evidence type="ECO:0000256" key="2">
    <source>
        <dbReference type="ARBA" id="ARBA00022692"/>
    </source>
</evidence>
<feature type="transmembrane region" description="Helical" evidence="5">
    <location>
        <begin position="237"/>
        <end position="258"/>
    </location>
</feature>
<protein>
    <recommendedName>
        <fullName evidence="8">Mg2+ transporter protein, CorA-like/Zinc transport protein ZntB</fullName>
    </recommendedName>
</protein>
<reference evidence="6" key="1">
    <citation type="submission" date="2021-07" db="EMBL/GenBank/DDBJ databases">
        <authorList>
            <person name="Branca A.L. A."/>
        </authorList>
    </citation>
    <scope>NUCLEOTIDE SEQUENCE</scope>
</reference>
<evidence type="ECO:0008006" key="8">
    <source>
        <dbReference type="Google" id="ProtNLM"/>
    </source>
</evidence>
<evidence type="ECO:0000256" key="3">
    <source>
        <dbReference type="ARBA" id="ARBA00022989"/>
    </source>
</evidence>
<accession>A0A9W4IIN7</accession>
<proteinExistence type="predicted"/>